<dbReference type="GO" id="GO:0003677">
    <property type="term" value="F:DNA binding"/>
    <property type="evidence" value="ECO:0007669"/>
    <property type="project" value="UniProtKB-KW"/>
</dbReference>
<dbReference type="InterPro" id="IPR050336">
    <property type="entry name" value="Chromosome_partition/occlusion"/>
</dbReference>
<feature type="domain" description="ParB-like N-terminal" evidence="5">
    <location>
        <begin position="45"/>
        <end position="137"/>
    </location>
</feature>
<dbReference type="GO" id="GO:0005694">
    <property type="term" value="C:chromosome"/>
    <property type="evidence" value="ECO:0007669"/>
    <property type="project" value="TreeGrafter"/>
</dbReference>
<dbReference type="Gene3D" id="3.90.1530.30">
    <property type="match status" value="1"/>
</dbReference>
<dbReference type="GO" id="GO:0045881">
    <property type="term" value="P:positive regulation of sporulation resulting in formation of a cellular spore"/>
    <property type="evidence" value="ECO:0007669"/>
    <property type="project" value="TreeGrafter"/>
</dbReference>
<comment type="similarity">
    <text evidence="1">Belongs to the ParB family.</text>
</comment>
<dbReference type="RefSeq" id="WP_062218135.1">
    <property type="nucleotide sequence ID" value="NZ_CP012023.1"/>
</dbReference>
<dbReference type="NCBIfam" id="TIGR00180">
    <property type="entry name" value="parB_part"/>
    <property type="match status" value="1"/>
</dbReference>
<dbReference type="Pfam" id="PF23552">
    <property type="entry name" value="ParB_C"/>
    <property type="match status" value="1"/>
</dbReference>
<dbReference type="InterPro" id="IPR057240">
    <property type="entry name" value="ParB_dimer_C"/>
</dbReference>
<evidence type="ECO:0000256" key="3">
    <source>
        <dbReference type="ARBA" id="ARBA00023125"/>
    </source>
</evidence>
<dbReference type="KEGG" id="cmar:IMCC12053_1778"/>
<reference evidence="6 7" key="1">
    <citation type="submission" date="2015-05" db="EMBL/GenBank/DDBJ databases">
        <authorList>
            <person name="Wang D.B."/>
            <person name="Wang M."/>
        </authorList>
    </citation>
    <scope>NUCLEOTIDE SEQUENCE [LARGE SCALE GENOMIC DNA]</scope>
    <source>
        <strain evidence="6 7">IMCC 12053</strain>
    </source>
</reference>
<dbReference type="PANTHER" id="PTHR33375:SF1">
    <property type="entry name" value="CHROMOSOME-PARTITIONING PROTEIN PARB-RELATED"/>
    <property type="match status" value="1"/>
</dbReference>
<keyword evidence="3" id="KW-0238">DNA-binding</keyword>
<dbReference type="AlphaFoldDB" id="A0A0N7HIN6"/>
<evidence type="ECO:0000313" key="6">
    <source>
        <dbReference type="EMBL" id="ALI55725.1"/>
    </source>
</evidence>
<evidence type="ECO:0000256" key="1">
    <source>
        <dbReference type="ARBA" id="ARBA00006295"/>
    </source>
</evidence>
<protein>
    <submittedName>
        <fullName evidence="6">Chromosome (Plasmid) partitioning protein ParB</fullName>
    </submittedName>
</protein>
<evidence type="ECO:0000259" key="5">
    <source>
        <dbReference type="SMART" id="SM00470"/>
    </source>
</evidence>
<organism evidence="6 7">
    <name type="scientific">Celeribacter marinus</name>
    <dbReference type="NCBI Taxonomy" id="1397108"/>
    <lineage>
        <taxon>Bacteria</taxon>
        <taxon>Pseudomonadati</taxon>
        <taxon>Pseudomonadota</taxon>
        <taxon>Alphaproteobacteria</taxon>
        <taxon>Rhodobacterales</taxon>
        <taxon>Roseobacteraceae</taxon>
        <taxon>Celeribacter</taxon>
    </lineage>
</organism>
<evidence type="ECO:0000256" key="2">
    <source>
        <dbReference type="ARBA" id="ARBA00022829"/>
    </source>
</evidence>
<dbReference type="EMBL" id="CP012023">
    <property type="protein sequence ID" value="ALI55725.1"/>
    <property type="molecule type" value="Genomic_DNA"/>
</dbReference>
<dbReference type="PANTHER" id="PTHR33375">
    <property type="entry name" value="CHROMOSOME-PARTITIONING PROTEIN PARB-RELATED"/>
    <property type="match status" value="1"/>
</dbReference>
<keyword evidence="7" id="KW-1185">Reference proteome</keyword>
<sequence>MTQNTGNMKKRGLGRGLSSLMADVNQGTDVSDANALSDAPKKLDMIVPIERVAPNPEQPRRRFDEDKLKELSDSIAEKGVIQPLIVRANPRRAGDYEIVAGERRWRASQMAKLHEVPVILREYNDTEVLEIAIIENIQRADLNSIEEAVGYAQLMEKFGHTQEQLSSALGKSRSHIANMMRLLQLPTDVQGLLERGDLTAGHARALITSANPSELARDVVKRGLSVRDTEKLAKKSKEPLVLKTKTSRNSIEKDADTRALEADLSSSIGMPVDIQHQSGSEKGRLSIEYATLDDLDAICQILSRGV</sequence>
<dbReference type="SMART" id="SM00470">
    <property type="entry name" value="ParB"/>
    <property type="match status" value="1"/>
</dbReference>
<dbReference type="FunFam" id="1.10.10.2830:FF:000001">
    <property type="entry name" value="Chromosome partitioning protein ParB"/>
    <property type="match status" value="1"/>
</dbReference>
<dbReference type="STRING" id="1397108.IMCC12053_1778"/>
<keyword evidence="2" id="KW-0159">Chromosome partition</keyword>
<accession>A0A0N7HIN6</accession>
<dbReference type="GO" id="GO:0007059">
    <property type="term" value="P:chromosome segregation"/>
    <property type="evidence" value="ECO:0007669"/>
    <property type="project" value="UniProtKB-KW"/>
</dbReference>
<name>A0A0N7HIN6_9RHOB</name>
<dbReference type="Proteomes" id="UP000064920">
    <property type="component" value="Chromosome"/>
</dbReference>
<dbReference type="CDD" id="cd16393">
    <property type="entry name" value="SPO0J_N"/>
    <property type="match status" value="1"/>
</dbReference>
<comment type="function">
    <text evidence="4">Involved in chromosome partition. Localize to both poles of the predivisional cell following completion of DNA replication. Binds to the DNA origin of replication.</text>
</comment>
<dbReference type="PATRIC" id="fig|1397108.4.peg.1815"/>
<dbReference type="Pfam" id="PF02195">
    <property type="entry name" value="ParB_N"/>
    <property type="match status" value="1"/>
</dbReference>
<dbReference type="Gene3D" id="1.10.10.2830">
    <property type="match status" value="1"/>
</dbReference>
<evidence type="ECO:0000313" key="7">
    <source>
        <dbReference type="Proteomes" id="UP000064920"/>
    </source>
</evidence>
<dbReference type="InterPro" id="IPR004437">
    <property type="entry name" value="ParB/RepB/Spo0J"/>
</dbReference>
<gene>
    <name evidence="6" type="ORF">IMCC12053_1778</name>
</gene>
<dbReference type="Pfam" id="PF17762">
    <property type="entry name" value="HTH_ParB"/>
    <property type="match status" value="1"/>
</dbReference>
<dbReference type="FunFam" id="3.90.1530.30:FF:000001">
    <property type="entry name" value="Chromosome partitioning protein ParB"/>
    <property type="match status" value="1"/>
</dbReference>
<dbReference type="InterPro" id="IPR036086">
    <property type="entry name" value="ParB/Sulfiredoxin_sf"/>
</dbReference>
<proteinExistence type="inferred from homology"/>
<dbReference type="SUPFAM" id="SSF110849">
    <property type="entry name" value="ParB/Sulfiredoxin"/>
    <property type="match status" value="1"/>
</dbReference>
<evidence type="ECO:0000256" key="4">
    <source>
        <dbReference type="ARBA" id="ARBA00025472"/>
    </source>
</evidence>
<dbReference type="InterPro" id="IPR003115">
    <property type="entry name" value="ParB_N"/>
</dbReference>
<dbReference type="InterPro" id="IPR041468">
    <property type="entry name" value="HTH_ParB/Spo0J"/>
</dbReference>